<reference evidence="10 11" key="1">
    <citation type="submission" date="2018-12" db="EMBL/GenBank/DDBJ databases">
        <title>Hymenobacter gummosus sp. nov., isolated from a spring.</title>
        <authorList>
            <person name="Nie L."/>
        </authorList>
    </citation>
    <scope>NUCLEOTIDE SEQUENCE [LARGE SCALE GENOMIC DNA]</scope>
    <source>
        <strain evidence="10 11">KCTC 52166</strain>
    </source>
</reference>
<dbReference type="GO" id="GO:0015920">
    <property type="term" value="P:lipopolysaccharide transport"/>
    <property type="evidence" value="ECO:0007669"/>
    <property type="project" value="TreeGrafter"/>
</dbReference>
<feature type="transmembrane region" description="Helical" evidence="8">
    <location>
        <begin position="125"/>
        <end position="153"/>
    </location>
</feature>
<feature type="transmembrane region" description="Helical" evidence="8">
    <location>
        <begin position="201"/>
        <end position="222"/>
    </location>
</feature>
<keyword evidence="3" id="KW-0813">Transport</keyword>
<keyword evidence="4" id="KW-1003">Cell membrane</keyword>
<dbReference type="PANTHER" id="PTHR30413:SF8">
    <property type="entry name" value="TRANSPORT PERMEASE PROTEIN"/>
    <property type="match status" value="1"/>
</dbReference>
<keyword evidence="11" id="KW-1185">Reference proteome</keyword>
<evidence type="ECO:0000256" key="5">
    <source>
        <dbReference type="ARBA" id="ARBA00022692"/>
    </source>
</evidence>
<comment type="subcellular location">
    <subcellularLocation>
        <location evidence="1">Cell inner membrane</location>
        <topology evidence="1">Multi-pass membrane protein</topology>
    </subcellularLocation>
</comment>
<dbReference type="GO" id="GO:0005886">
    <property type="term" value="C:plasma membrane"/>
    <property type="evidence" value="ECO:0007669"/>
    <property type="project" value="UniProtKB-SubCell"/>
</dbReference>
<comment type="caution">
    <text evidence="10">The sequence shown here is derived from an EMBL/GenBank/DDBJ whole genome shotgun (WGS) entry which is preliminary data.</text>
</comment>
<keyword evidence="5 8" id="KW-0812">Transmembrane</keyword>
<dbReference type="AlphaFoldDB" id="A0A3S0H899"/>
<feature type="domain" description="ABC-2 type transporter transmembrane" evidence="9">
    <location>
        <begin position="34"/>
        <end position="231"/>
    </location>
</feature>
<evidence type="ECO:0000256" key="2">
    <source>
        <dbReference type="ARBA" id="ARBA00007783"/>
    </source>
</evidence>
<dbReference type="OrthoDB" id="9786910at2"/>
<proteinExistence type="inferred from homology"/>
<dbReference type="PANTHER" id="PTHR30413">
    <property type="entry name" value="INNER MEMBRANE TRANSPORT PERMEASE"/>
    <property type="match status" value="1"/>
</dbReference>
<name>A0A3S0H899_9BACT</name>
<evidence type="ECO:0000256" key="4">
    <source>
        <dbReference type="ARBA" id="ARBA00022475"/>
    </source>
</evidence>
<feature type="transmembrane region" description="Helical" evidence="8">
    <location>
        <begin position="165"/>
        <end position="189"/>
    </location>
</feature>
<dbReference type="Pfam" id="PF01061">
    <property type="entry name" value="ABC2_membrane"/>
    <property type="match status" value="1"/>
</dbReference>
<evidence type="ECO:0000256" key="1">
    <source>
        <dbReference type="ARBA" id="ARBA00004429"/>
    </source>
</evidence>
<keyword evidence="7 8" id="KW-0472">Membrane</keyword>
<evidence type="ECO:0000256" key="8">
    <source>
        <dbReference type="SAM" id="Phobius"/>
    </source>
</evidence>
<organism evidence="10 11">
    <name type="scientific">Hymenobacter gummosus</name>
    <dbReference type="NCBI Taxonomy" id="1776032"/>
    <lineage>
        <taxon>Bacteria</taxon>
        <taxon>Pseudomonadati</taxon>
        <taxon>Bacteroidota</taxon>
        <taxon>Cytophagia</taxon>
        <taxon>Cytophagales</taxon>
        <taxon>Hymenobacteraceae</taxon>
        <taxon>Hymenobacter</taxon>
    </lineage>
</organism>
<protein>
    <submittedName>
        <fullName evidence="10">ABC transporter permease</fullName>
    </submittedName>
</protein>
<evidence type="ECO:0000256" key="7">
    <source>
        <dbReference type="ARBA" id="ARBA00023136"/>
    </source>
</evidence>
<dbReference type="EMBL" id="RXOF01000001">
    <property type="protein sequence ID" value="RTQ53278.1"/>
    <property type="molecule type" value="Genomic_DNA"/>
</dbReference>
<feature type="transmembrane region" description="Helical" evidence="8">
    <location>
        <begin position="84"/>
        <end position="104"/>
    </location>
</feature>
<sequence>MKETIYTSQSPLSTPRVFLQAVRADLGVVYRIGWQLFVRNLKVQVRQSLLGYAWLVLPPLVTGLVWVLLGHSRVLNVASSDVPYPAFVLAGVFLWQGFVEALNCPLQQLSGAKATLAKVRVPHEAYVAAGAAVVVFNSLLRLGVLLGLMLWFGVPLTGTLALVPLGLAALLGLGLALGWLLALLGLLYADVAQGLPVALNLWFLITPVVYSPPAAFAKWLNLNPVTPLLTTTRHWLLAGPAAPAPGFGLVAGLSGILFLLTWLTYRLAQPHLIARL</sequence>
<evidence type="ECO:0000259" key="9">
    <source>
        <dbReference type="Pfam" id="PF01061"/>
    </source>
</evidence>
<evidence type="ECO:0000313" key="10">
    <source>
        <dbReference type="EMBL" id="RTQ53278.1"/>
    </source>
</evidence>
<dbReference type="Proteomes" id="UP000282184">
    <property type="component" value="Unassembled WGS sequence"/>
</dbReference>
<feature type="transmembrane region" description="Helical" evidence="8">
    <location>
        <begin position="242"/>
        <end position="265"/>
    </location>
</feature>
<keyword evidence="6 8" id="KW-1133">Transmembrane helix</keyword>
<evidence type="ECO:0000256" key="6">
    <source>
        <dbReference type="ARBA" id="ARBA00022989"/>
    </source>
</evidence>
<accession>A0A3S0H899</accession>
<comment type="similarity">
    <text evidence="2">Belongs to the ABC-2 integral membrane protein family.</text>
</comment>
<gene>
    <name evidence="10" type="ORF">EJV47_00640</name>
</gene>
<dbReference type="GO" id="GO:0140359">
    <property type="term" value="F:ABC-type transporter activity"/>
    <property type="evidence" value="ECO:0007669"/>
    <property type="project" value="InterPro"/>
</dbReference>
<dbReference type="InterPro" id="IPR013525">
    <property type="entry name" value="ABC2_TM"/>
</dbReference>
<evidence type="ECO:0000256" key="3">
    <source>
        <dbReference type="ARBA" id="ARBA00022448"/>
    </source>
</evidence>
<evidence type="ECO:0000313" key="11">
    <source>
        <dbReference type="Proteomes" id="UP000282184"/>
    </source>
</evidence>
<dbReference type="RefSeq" id="WP_126691204.1">
    <property type="nucleotide sequence ID" value="NZ_RXOF01000001.1"/>
</dbReference>
<feature type="transmembrane region" description="Helical" evidence="8">
    <location>
        <begin position="49"/>
        <end position="69"/>
    </location>
</feature>